<feature type="region of interest" description="Disordered" evidence="1">
    <location>
        <begin position="1"/>
        <end position="27"/>
    </location>
</feature>
<sequence>MSKVTLPDRPKEGRALRRHGGAVHSRGGGAVKTRFFLSGDLWLRVSLQLTRLLLTVRVPPPGFRDIGPFASFNTPSSPTMAPLARAQCRHGQTGSTKRGRWSAGPSRPVTP</sequence>
<reference evidence="2" key="2">
    <citation type="submission" date="2020-09" db="EMBL/GenBank/DDBJ databases">
        <authorList>
            <person name="Sun Q."/>
            <person name="Ohkuma M."/>
        </authorList>
    </citation>
    <scope>NUCLEOTIDE SEQUENCE</scope>
    <source>
        <strain evidence="2">JCM 4386</strain>
    </source>
</reference>
<protein>
    <submittedName>
        <fullName evidence="2">Uncharacterized protein</fullName>
    </submittedName>
</protein>
<reference evidence="2" key="1">
    <citation type="journal article" date="2014" name="Int. J. Syst. Evol. Microbiol.">
        <title>Complete genome sequence of Corynebacterium casei LMG S-19264T (=DSM 44701T), isolated from a smear-ripened cheese.</title>
        <authorList>
            <consortium name="US DOE Joint Genome Institute (JGI-PGF)"/>
            <person name="Walter F."/>
            <person name="Albersmeier A."/>
            <person name="Kalinowski J."/>
            <person name="Ruckert C."/>
        </authorList>
    </citation>
    <scope>NUCLEOTIDE SEQUENCE</scope>
    <source>
        <strain evidence="2">JCM 4386</strain>
    </source>
</reference>
<dbReference type="Proteomes" id="UP000606194">
    <property type="component" value="Unassembled WGS sequence"/>
</dbReference>
<feature type="region of interest" description="Disordered" evidence="1">
    <location>
        <begin position="75"/>
        <end position="111"/>
    </location>
</feature>
<organism evidence="2 3">
    <name type="scientific">Streptomyces humidus</name>
    <dbReference type="NCBI Taxonomy" id="52259"/>
    <lineage>
        <taxon>Bacteria</taxon>
        <taxon>Bacillati</taxon>
        <taxon>Actinomycetota</taxon>
        <taxon>Actinomycetes</taxon>
        <taxon>Kitasatosporales</taxon>
        <taxon>Streptomycetaceae</taxon>
        <taxon>Streptomyces</taxon>
    </lineage>
</organism>
<proteinExistence type="predicted"/>
<evidence type="ECO:0000256" key="1">
    <source>
        <dbReference type="SAM" id="MobiDB-lite"/>
    </source>
</evidence>
<dbReference type="EMBL" id="BMTL01000007">
    <property type="protein sequence ID" value="GGR81247.1"/>
    <property type="molecule type" value="Genomic_DNA"/>
</dbReference>
<keyword evidence="3" id="KW-1185">Reference proteome</keyword>
<accession>A0A918FUK2</accession>
<name>A0A918FUK2_9ACTN</name>
<evidence type="ECO:0000313" key="3">
    <source>
        <dbReference type="Proteomes" id="UP000606194"/>
    </source>
</evidence>
<gene>
    <name evidence="2" type="ORF">GCM10010269_20510</name>
</gene>
<dbReference type="AlphaFoldDB" id="A0A918FUK2"/>
<feature type="compositionally biased region" description="Basic and acidic residues" evidence="1">
    <location>
        <begin position="1"/>
        <end position="15"/>
    </location>
</feature>
<evidence type="ECO:0000313" key="2">
    <source>
        <dbReference type="EMBL" id="GGR81247.1"/>
    </source>
</evidence>
<comment type="caution">
    <text evidence="2">The sequence shown here is derived from an EMBL/GenBank/DDBJ whole genome shotgun (WGS) entry which is preliminary data.</text>
</comment>